<proteinExistence type="predicted"/>
<dbReference type="Gene3D" id="3.40.50.2300">
    <property type="match status" value="2"/>
</dbReference>
<dbReference type="RefSeq" id="WP_079542488.1">
    <property type="nucleotide sequence ID" value="NZ_LT670844.1"/>
</dbReference>
<dbReference type="CDD" id="cd06325">
    <property type="entry name" value="PBP1_ABC_unchar_transporter"/>
    <property type="match status" value="1"/>
</dbReference>
<dbReference type="SUPFAM" id="SSF53822">
    <property type="entry name" value="Periplasmic binding protein-like I"/>
    <property type="match status" value="1"/>
</dbReference>
<sequence length="329" mass="34866">MRRREFIGILAGATLPLAARAQPSGAGMRHLGVLTVTAAGDPATETRTAVLVEALAALDWKEAGNLRIDWRHGSGERKLIAEFAGELVALAPDVLLAAGTPCVDELRRRTSTIPIVFAVVTDPVDQGFVVSLAHPGGNITGFTDYDGPMAGKWLEMLTQITPPAARVAALYNPATAPFAHLMLRAMHDAAPSLAVTVREAPVHDRAGIAAIIAALAAEKNAALLVLPDFFTIANRASILAAAAQANLPAVYWNRAFVADGGLMSYGTDNDDLFRRAAAYVDRILRGDRPSELPVQNPTKFELTINLRAARTLGVTISPSLLATADEVIE</sequence>
<accession>A0A1M6Y5Y5</accession>
<reference evidence="1 2" key="1">
    <citation type="submission" date="2016-11" db="EMBL/GenBank/DDBJ databases">
        <authorList>
            <person name="Jaros S."/>
            <person name="Januszkiewicz K."/>
            <person name="Wedrychowicz H."/>
        </authorList>
    </citation>
    <scope>NUCLEOTIDE SEQUENCE [LARGE SCALE GENOMIC DNA]</scope>
    <source>
        <strain evidence="1 2">GAS499</strain>
    </source>
</reference>
<dbReference type="InterPro" id="IPR007487">
    <property type="entry name" value="ABC_transpt-TYRBP-like"/>
</dbReference>
<organism evidence="1 2">
    <name type="scientific">Bradyrhizobium lablabi</name>
    <dbReference type="NCBI Taxonomy" id="722472"/>
    <lineage>
        <taxon>Bacteria</taxon>
        <taxon>Pseudomonadati</taxon>
        <taxon>Pseudomonadota</taxon>
        <taxon>Alphaproteobacteria</taxon>
        <taxon>Hyphomicrobiales</taxon>
        <taxon>Nitrobacteraceae</taxon>
        <taxon>Bradyrhizobium</taxon>
    </lineage>
</organism>
<dbReference type="OrthoDB" id="9776955at2"/>
<dbReference type="InterPro" id="IPR028082">
    <property type="entry name" value="Peripla_BP_I"/>
</dbReference>
<dbReference type="PANTHER" id="PTHR35271:SF1">
    <property type="entry name" value="ABC TRANSPORTER, SUBSTRATE-BINDING LIPOPROTEIN"/>
    <property type="match status" value="1"/>
</dbReference>
<dbReference type="Pfam" id="PF04392">
    <property type="entry name" value="ABC_sub_bind"/>
    <property type="match status" value="1"/>
</dbReference>
<dbReference type="EMBL" id="LT670844">
    <property type="protein sequence ID" value="SHL13676.1"/>
    <property type="molecule type" value="Genomic_DNA"/>
</dbReference>
<gene>
    <name evidence="1" type="ORF">SAMN05444159_5096</name>
</gene>
<name>A0A1M6Y5Y5_9BRAD</name>
<dbReference type="Proteomes" id="UP000189935">
    <property type="component" value="Chromosome I"/>
</dbReference>
<dbReference type="PANTHER" id="PTHR35271">
    <property type="entry name" value="ABC TRANSPORTER, SUBSTRATE-BINDING LIPOPROTEIN-RELATED"/>
    <property type="match status" value="1"/>
</dbReference>
<evidence type="ECO:0000313" key="2">
    <source>
        <dbReference type="Proteomes" id="UP000189935"/>
    </source>
</evidence>
<protein>
    <submittedName>
        <fullName evidence="1">Putative ABC transport system substrate-binding protein</fullName>
    </submittedName>
</protein>
<evidence type="ECO:0000313" key="1">
    <source>
        <dbReference type="EMBL" id="SHL13676.1"/>
    </source>
</evidence>
<dbReference type="AlphaFoldDB" id="A0A1M6Y5Y5"/>